<feature type="compositionally biased region" description="Basic and acidic residues" evidence="1">
    <location>
        <begin position="88"/>
        <end position="99"/>
    </location>
</feature>
<sequence>MPIVCCTAPEITQNNSEVSDNSSLSSELKPGTKAKEQCLKYLKTLHYTCPMARDPFDFLRSRDDTENDEAIIPSADLDSPVTDPSTESDEKIGHDEGTSKVRSLWYPQEVRSSQVLADTQREEGDTSP</sequence>
<evidence type="ECO:0000313" key="3">
    <source>
        <dbReference type="Proteomes" id="UP000814243"/>
    </source>
</evidence>
<dbReference type="AlphaFoldDB" id="A0A922M539"/>
<feature type="compositionally biased region" description="Basic and acidic residues" evidence="1">
    <location>
        <begin position="119"/>
        <end position="128"/>
    </location>
</feature>
<protein>
    <submittedName>
        <fullName evidence="2">Uncharacterized protein</fullName>
    </submittedName>
</protein>
<organism evidence="2 3">
    <name type="scientific">Spodoptera exigua</name>
    <name type="common">Beet armyworm</name>
    <name type="synonym">Noctua fulgens</name>
    <dbReference type="NCBI Taxonomy" id="7107"/>
    <lineage>
        <taxon>Eukaryota</taxon>
        <taxon>Metazoa</taxon>
        <taxon>Ecdysozoa</taxon>
        <taxon>Arthropoda</taxon>
        <taxon>Hexapoda</taxon>
        <taxon>Insecta</taxon>
        <taxon>Pterygota</taxon>
        <taxon>Neoptera</taxon>
        <taxon>Endopterygota</taxon>
        <taxon>Lepidoptera</taxon>
        <taxon>Glossata</taxon>
        <taxon>Ditrysia</taxon>
        <taxon>Noctuoidea</taxon>
        <taxon>Noctuidae</taxon>
        <taxon>Amphipyrinae</taxon>
        <taxon>Spodoptera</taxon>
    </lineage>
</organism>
<reference evidence="2" key="1">
    <citation type="journal article" date="2021" name="G3 (Bethesda)">
        <title>Genome and transcriptome analysis of the beet armyworm Spodoptera exigua reveals targets for pest control. .</title>
        <authorList>
            <person name="Simon S."/>
            <person name="Breeschoten T."/>
            <person name="Jansen H.J."/>
            <person name="Dirks R.P."/>
            <person name="Schranz M.E."/>
            <person name="Ros V.I.D."/>
        </authorList>
    </citation>
    <scope>NUCLEOTIDE SEQUENCE</scope>
    <source>
        <strain evidence="2">TB_SE_WUR_2020</strain>
    </source>
</reference>
<feature type="region of interest" description="Disordered" evidence="1">
    <location>
        <begin position="60"/>
        <end position="128"/>
    </location>
</feature>
<proteinExistence type="predicted"/>
<feature type="compositionally biased region" description="Low complexity" evidence="1">
    <location>
        <begin position="14"/>
        <end position="28"/>
    </location>
</feature>
<evidence type="ECO:0000313" key="2">
    <source>
        <dbReference type="EMBL" id="KAH9630582.1"/>
    </source>
</evidence>
<feature type="region of interest" description="Disordered" evidence="1">
    <location>
        <begin position="12"/>
        <end position="31"/>
    </location>
</feature>
<name>A0A922M539_SPOEX</name>
<evidence type="ECO:0000256" key="1">
    <source>
        <dbReference type="SAM" id="MobiDB-lite"/>
    </source>
</evidence>
<accession>A0A922M539</accession>
<gene>
    <name evidence="2" type="ORF">HF086_016086</name>
</gene>
<dbReference type="Proteomes" id="UP000814243">
    <property type="component" value="Unassembled WGS sequence"/>
</dbReference>
<comment type="caution">
    <text evidence="2">The sequence shown here is derived from an EMBL/GenBank/DDBJ whole genome shotgun (WGS) entry which is preliminary data.</text>
</comment>
<dbReference type="EMBL" id="JACEFF010000816">
    <property type="protein sequence ID" value="KAH9630582.1"/>
    <property type="molecule type" value="Genomic_DNA"/>
</dbReference>